<sequence>MFTIDRKPALLKCLQHAILYWTILSLALLFLVSCGNAINTSGSPAPQRTQVSATQTAPSLATFGAQQYQKTMQESGKTLTVAVTSRLWLAFNQQEYPRQQIQISCQPSQAINNHSLQNAGLQPPFYLVGYQAVEPGTCTIKNGKFHLTVKVVASQ</sequence>
<reference evidence="2 3" key="1">
    <citation type="journal article" date="2021" name="Int. J. Syst. Evol. Microbiol.">
        <title>Reticulibacter mediterranei gen. nov., sp. nov., within the new family Reticulibacteraceae fam. nov., and Ktedonospora formicarum gen. nov., sp. nov., Ktedonobacter robiniae sp. nov., Dictyobacter formicarum sp. nov. and Dictyobacter arantiisoli sp. nov., belonging to the class Ktedonobacteria.</title>
        <authorList>
            <person name="Yabe S."/>
            <person name="Zheng Y."/>
            <person name="Wang C.M."/>
            <person name="Sakai Y."/>
            <person name="Abe K."/>
            <person name="Yokota A."/>
            <person name="Donadio S."/>
            <person name="Cavaletti L."/>
            <person name="Monciardini P."/>
        </authorList>
    </citation>
    <scope>NUCLEOTIDE SEQUENCE [LARGE SCALE GENOMIC DNA]</scope>
    <source>
        <strain evidence="2 3">SOSP1-9</strain>
    </source>
</reference>
<keyword evidence="1" id="KW-0472">Membrane</keyword>
<comment type="caution">
    <text evidence="2">The sequence shown here is derived from an EMBL/GenBank/DDBJ whole genome shotgun (WGS) entry which is preliminary data.</text>
</comment>
<proteinExistence type="predicted"/>
<keyword evidence="1" id="KW-0812">Transmembrane</keyword>
<keyword evidence="3" id="KW-1185">Reference proteome</keyword>
<organism evidence="2 3">
    <name type="scientific">Dictyobacter formicarum</name>
    <dbReference type="NCBI Taxonomy" id="2778368"/>
    <lineage>
        <taxon>Bacteria</taxon>
        <taxon>Bacillati</taxon>
        <taxon>Chloroflexota</taxon>
        <taxon>Ktedonobacteria</taxon>
        <taxon>Ktedonobacterales</taxon>
        <taxon>Dictyobacteraceae</taxon>
        <taxon>Dictyobacter</taxon>
    </lineage>
</organism>
<evidence type="ECO:0000313" key="3">
    <source>
        <dbReference type="Proteomes" id="UP000635565"/>
    </source>
</evidence>
<protein>
    <submittedName>
        <fullName evidence="2">Uncharacterized protein</fullName>
    </submittedName>
</protein>
<name>A0ABQ3VGJ9_9CHLR</name>
<evidence type="ECO:0000256" key="1">
    <source>
        <dbReference type="SAM" id="Phobius"/>
    </source>
</evidence>
<dbReference type="RefSeq" id="WP_201362673.1">
    <property type="nucleotide sequence ID" value="NZ_BNJJ01000008.1"/>
</dbReference>
<gene>
    <name evidence="2" type="ORF">KSZ_30630</name>
</gene>
<dbReference type="Proteomes" id="UP000635565">
    <property type="component" value="Unassembled WGS sequence"/>
</dbReference>
<evidence type="ECO:0000313" key="2">
    <source>
        <dbReference type="EMBL" id="GHO85057.1"/>
    </source>
</evidence>
<dbReference type="EMBL" id="BNJJ01000008">
    <property type="protein sequence ID" value="GHO85057.1"/>
    <property type="molecule type" value="Genomic_DNA"/>
</dbReference>
<accession>A0ABQ3VGJ9</accession>
<keyword evidence="1" id="KW-1133">Transmembrane helix</keyword>
<feature type="transmembrane region" description="Helical" evidence="1">
    <location>
        <begin position="18"/>
        <end position="38"/>
    </location>
</feature>
<dbReference type="PROSITE" id="PS51257">
    <property type="entry name" value="PROKAR_LIPOPROTEIN"/>
    <property type="match status" value="1"/>
</dbReference>